<keyword evidence="13" id="KW-1185">Reference proteome</keyword>
<protein>
    <recommendedName>
        <fullName evidence="3 11">Shikimate kinase</fullName>
        <shortName evidence="11">SK</shortName>
        <ecNumber evidence="3 11">2.7.1.71</ecNumber>
    </recommendedName>
</protein>
<dbReference type="EC" id="2.7.1.71" evidence="3 11"/>
<keyword evidence="8 11" id="KW-0067">ATP-binding</keyword>
<dbReference type="PRINTS" id="PR01100">
    <property type="entry name" value="SHIKIMTKNASE"/>
</dbReference>
<feature type="binding site" evidence="11">
    <location>
        <position position="33"/>
    </location>
    <ligand>
        <name>substrate</name>
    </ligand>
</feature>
<evidence type="ECO:0000256" key="10">
    <source>
        <dbReference type="ARBA" id="ARBA00048567"/>
    </source>
</evidence>
<dbReference type="UniPathway" id="UPA00053">
    <property type="reaction ID" value="UER00088"/>
</dbReference>
<feature type="binding site" evidence="11">
    <location>
        <begin position="11"/>
        <end position="16"/>
    </location>
    <ligand>
        <name>ATP</name>
        <dbReference type="ChEBI" id="CHEBI:30616"/>
    </ligand>
</feature>
<dbReference type="CDD" id="cd00464">
    <property type="entry name" value="SK"/>
    <property type="match status" value="1"/>
</dbReference>
<dbReference type="OrthoDB" id="9800332at2"/>
<dbReference type="SUPFAM" id="SSF52540">
    <property type="entry name" value="P-loop containing nucleoside triphosphate hydrolases"/>
    <property type="match status" value="1"/>
</dbReference>
<dbReference type="GO" id="GO:0009423">
    <property type="term" value="P:chorismate biosynthetic process"/>
    <property type="evidence" value="ECO:0007669"/>
    <property type="project" value="UniProtKB-UniRule"/>
</dbReference>
<dbReference type="InterPro" id="IPR031322">
    <property type="entry name" value="Shikimate/glucono_kinase"/>
</dbReference>
<dbReference type="GO" id="GO:0005524">
    <property type="term" value="F:ATP binding"/>
    <property type="evidence" value="ECO:0007669"/>
    <property type="project" value="UniProtKB-UniRule"/>
</dbReference>
<proteinExistence type="inferred from homology"/>
<evidence type="ECO:0000256" key="8">
    <source>
        <dbReference type="ARBA" id="ARBA00022840"/>
    </source>
</evidence>
<dbReference type="InterPro" id="IPR027417">
    <property type="entry name" value="P-loop_NTPase"/>
</dbReference>
<dbReference type="AlphaFoldDB" id="A0A1H9LYP6"/>
<keyword evidence="5 11" id="KW-0808">Transferase</keyword>
<dbReference type="GO" id="GO:0000287">
    <property type="term" value="F:magnesium ion binding"/>
    <property type="evidence" value="ECO:0007669"/>
    <property type="project" value="UniProtKB-UniRule"/>
</dbReference>
<evidence type="ECO:0000256" key="2">
    <source>
        <dbReference type="ARBA" id="ARBA00006997"/>
    </source>
</evidence>
<dbReference type="PANTHER" id="PTHR21087:SF16">
    <property type="entry name" value="SHIKIMATE KINASE 1, CHLOROPLASTIC"/>
    <property type="match status" value="1"/>
</dbReference>
<keyword evidence="9 11" id="KW-0057">Aromatic amino acid biosynthesis</keyword>
<dbReference type="HAMAP" id="MF_00109">
    <property type="entry name" value="Shikimate_kinase"/>
    <property type="match status" value="1"/>
</dbReference>
<feature type="binding site" evidence="11">
    <location>
        <position position="15"/>
    </location>
    <ligand>
        <name>Mg(2+)</name>
        <dbReference type="ChEBI" id="CHEBI:18420"/>
    </ligand>
</feature>
<evidence type="ECO:0000256" key="5">
    <source>
        <dbReference type="ARBA" id="ARBA00022679"/>
    </source>
</evidence>
<comment type="cofactor">
    <cofactor evidence="11">
        <name>Mg(2+)</name>
        <dbReference type="ChEBI" id="CHEBI:18420"/>
    </cofactor>
    <text evidence="11">Binds 1 Mg(2+) ion per subunit.</text>
</comment>
<dbReference type="InterPro" id="IPR000623">
    <property type="entry name" value="Shikimate_kinase/TSH1"/>
</dbReference>
<keyword evidence="11" id="KW-0479">Metal-binding</keyword>
<comment type="subunit">
    <text evidence="11">Monomer.</text>
</comment>
<sequence>MQSIYLVGFMGSGKTSVAEKLKEETNKIVLDTDQLIVEEYGLTIPEIFEQKGEAVFREYESSILKNTPVHDAIIATGGGIIEKEENRKWLKENGKVIFLQTSWDEINRRLIDDQSRPIWNNQSRDKQKLLNDRTPKYKEVADIVVTTDGKELEMIVNEILSQIKL</sequence>
<comment type="subcellular location">
    <subcellularLocation>
        <location evidence="11">Cytoplasm</location>
    </subcellularLocation>
</comment>
<comment type="function">
    <text evidence="11">Catalyzes the specific phosphorylation of the 3-hydroxyl group of shikimic acid using ATP as a cosubstrate.</text>
</comment>
<evidence type="ECO:0000256" key="1">
    <source>
        <dbReference type="ARBA" id="ARBA00004842"/>
    </source>
</evidence>
<evidence type="ECO:0000256" key="11">
    <source>
        <dbReference type="HAMAP-Rule" id="MF_00109"/>
    </source>
</evidence>
<dbReference type="Pfam" id="PF01202">
    <property type="entry name" value="SKI"/>
    <property type="match status" value="1"/>
</dbReference>
<comment type="similarity">
    <text evidence="2 11">Belongs to the shikimate kinase family.</text>
</comment>
<dbReference type="GO" id="GO:0008652">
    <property type="term" value="P:amino acid biosynthetic process"/>
    <property type="evidence" value="ECO:0007669"/>
    <property type="project" value="UniProtKB-KW"/>
</dbReference>
<dbReference type="STRING" id="531814.SAMN04487944_101467"/>
<evidence type="ECO:0000256" key="6">
    <source>
        <dbReference type="ARBA" id="ARBA00022741"/>
    </source>
</evidence>
<comment type="catalytic activity">
    <reaction evidence="10 11">
        <text>shikimate + ATP = 3-phosphoshikimate + ADP + H(+)</text>
        <dbReference type="Rhea" id="RHEA:13121"/>
        <dbReference type="ChEBI" id="CHEBI:15378"/>
        <dbReference type="ChEBI" id="CHEBI:30616"/>
        <dbReference type="ChEBI" id="CHEBI:36208"/>
        <dbReference type="ChEBI" id="CHEBI:145989"/>
        <dbReference type="ChEBI" id="CHEBI:456216"/>
        <dbReference type="EC" id="2.7.1.71"/>
    </reaction>
</comment>
<keyword evidence="7 11" id="KW-0418">Kinase</keyword>
<evidence type="ECO:0000313" key="13">
    <source>
        <dbReference type="Proteomes" id="UP000199687"/>
    </source>
</evidence>
<name>A0A1H9LYP6_9BACI</name>
<evidence type="ECO:0000256" key="7">
    <source>
        <dbReference type="ARBA" id="ARBA00022777"/>
    </source>
</evidence>
<dbReference type="Gene3D" id="3.40.50.300">
    <property type="entry name" value="P-loop containing nucleotide triphosphate hydrolases"/>
    <property type="match status" value="1"/>
</dbReference>
<feature type="binding site" evidence="11">
    <location>
        <position position="133"/>
    </location>
    <ligand>
        <name>substrate</name>
    </ligand>
</feature>
<comment type="caution">
    <text evidence="11">Lacks conserved residue(s) required for the propagation of feature annotation.</text>
</comment>
<keyword evidence="6 11" id="KW-0547">Nucleotide-binding</keyword>
<dbReference type="GO" id="GO:0004765">
    <property type="term" value="F:shikimate kinase activity"/>
    <property type="evidence" value="ECO:0007669"/>
    <property type="project" value="UniProtKB-UniRule"/>
</dbReference>
<keyword evidence="11" id="KW-0963">Cytoplasm</keyword>
<evidence type="ECO:0000256" key="4">
    <source>
        <dbReference type="ARBA" id="ARBA00022605"/>
    </source>
</evidence>
<evidence type="ECO:0000256" key="3">
    <source>
        <dbReference type="ARBA" id="ARBA00012154"/>
    </source>
</evidence>
<feature type="binding site" evidence="11">
    <location>
        <position position="78"/>
    </location>
    <ligand>
        <name>substrate</name>
    </ligand>
</feature>
<evidence type="ECO:0000313" key="12">
    <source>
        <dbReference type="EMBL" id="SER16538.1"/>
    </source>
</evidence>
<keyword evidence="4 11" id="KW-0028">Amino-acid biosynthesis</keyword>
<dbReference type="GO" id="GO:0009073">
    <property type="term" value="P:aromatic amino acid family biosynthetic process"/>
    <property type="evidence" value="ECO:0007669"/>
    <property type="project" value="UniProtKB-KW"/>
</dbReference>
<reference evidence="12 13" key="1">
    <citation type="submission" date="2016-10" db="EMBL/GenBank/DDBJ databases">
        <authorList>
            <person name="de Groot N.N."/>
        </authorList>
    </citation>
    <scope>NUCLEOTIDE SEQUENCE [LARGE SCALE GENOMIC DNA]</scope>
    <source>
        <strain evidence="12 13">CGMCC 1.7727</strain>
    </source>
</reference>
<dbReference type="GO" id="GO:0005829">
    <property type="term" value="C:cytosol"/>
    <property type="evidence" value="ECO:0007669"/>
    <property type="project" value="TreeGrafter"/>
</dbReference>
<dbReference type="InterPro" id="IPR023000">
    <property type="entry name" value="Shikimate_kinase_CS"/>
</dbReference>
<feature type="binding site" evidence="11">
    <location>
        <position position="57"/>
    </location>
    <ligand>
        <name>substrate</name>
    </ligand>
</feature>
<dbReference type="PROSITE" id="PS01128">
    <property type="entry name" value="SHIKIMATE_KINASE"/>
    <property type="match status" value="1"/>
</dbReference>
<evidence type="ECO:0000256" key="9">
    <source>
        <dbReference type="ARBA" id="ARBA00023141"/>
    </source>
</evidence>
<feature type="binding site" evidence="11">
    <location>
        <position position="116"/>
    </location>
    <ligand>
        <name>ATP</name>
        <dbReference type="ChEBI" id="CHEBI:30616"/>
    </ligand>
</feature>
<gene>
    <name evidence="11" type="primary">aroK</name>
    <name evidence="12" type="ORF">SAMN04487944_101467</name>
</gene>
<dbReference type="PANTHER" id="PTHR21087">
    <property type="entry name" value="SHIKIMATE KINASE"/>
    <property type="match status" value="1"/>
</dbReference>
<dbReference type="Proteomes" id="UP000199687">
    <property type="component" value="Unassembled WGS sequence"/>
</dbReference>
<dbReference type="RefSeq" id="WP_089738563.1">
    <property type="nucleotide sequence ID" value="NZ_FOGL01000001.1"/>
</dbReference>
<keyword evidence="11" id="KW-0460">Magnesium</keyword>
<dbReference type="EMBL" id="FOGL01000001">
    <property type="protein sequence ID" value="SER16538.1"/>
    <property type="molecule type" value="Genomic_DNA"/>
</dbReference>
<comment type="pathway">
    <text evidence="1 11">Metabolic intermediate biosynthesis; chorismate biosynthesis; chorismate from D-erythrose 4-phosphate and phosphoenolpyruvate: step 5/7.</text>
</comment>
<organism evidence="12 13">
    <name type="scientific">Gracilibacillus ureilyticus</name>
    <dbReference type="NCBI Taxonomy" id="531814"/>
    <lineage>
        <taxon>Bacteria</taxon>
        <taxon>Bacillati</taxon>
        <taxon>Bacillota</taxon>
        <taxon>Bacilli</taxon>
        <taxon>Bacillales</taxon>
        <taxon>Bacillaceae</taxon>
        <taxon>Gracilibacillus</taxon>
    </lineage>
</organism>
<accession>A0A1H9LYP6</accession>